<name>A0A2H3FLQ7_GIBZA</name>
<evidence type="ECO:0000313" key="3">
    <source>
        <dbReference type="EMBL" id="VIO53940.1"/>
    </source>
</evidence>
<evidence type="ECO:0000256" key="1">
    <source>
        <dbReference type="SAM" id="MobiDB-lite"/>
    </source>
</evidence>
<evidence type="ECO:0000313" key="4">
    <source>
        <dbReference type="Proteomes" id="UP000746612"/>
    </source>
</evidence>
<dbReference type="Proteomes" id="UP000746612">
    <property type="component" value="Unassembled WGS sequence"/>
</dbReference>
<dbReference type="AlphaFoldDB" id="A0A2H3FLQ7"/>
<proteinExistence type="predicted"/>
<organism evidence="2 4">
    <name type="scientific">Gibberella zeae</name>
    <name type="common">Wheat head blight fungus</name>
    <name type="synonym">Fusarium graminearum</name>
    <dbReference type="NCBI Taxonomy" id="5518"/>
    <lineage>
        <taxon>Eukaryota</taxon>
        <taxon>Fungi</taxon>
        <taxon>Dikarya</taxon>
        <taxon>Ascomycota</taxon>
        <taxon>Pezizomycotina</taxon>
        <taxon>Sordariomycetes</taxon>
        <taxon>Hypocreomycetidae</taxon>
        <taxon>Hypocreales</taxon>
        <taxon>Nectriaceae</taxon>
        <taxon>Fusarium</taxon>
    </lineage>
</organism>
<reference evidence="3" key="1">
    <citation type="submission" date="2019-04" db="EMBL/GenBank/DDBJ databases">
        <authorList>
            <person name="Melise S."/>
            <person name="Noan J."/>
            <person name="Okalmin O."/>
        </authorList>
    </citation>
    <scope>NUCLEOTIDE SEQUENCE</scope>
    <source>
        <strain evidence="3">FN9</strain>
    </source>
</reference>
<feature type="region of interest" description="Disordered" evidence="1">
    <location>
        <begin position="104"/>
        <end position="124"/>
    </location>
</feature>
<accession>A0A2H3FLQ7</accession>
<reference evidence="2" key="2">
    <citation type="submission" date="2021-03" db="EMBL/GenBank/DDBJ databases">
        <authorList>
            <person name="Alouane T."/>
            <person name="Langin T."/>
            <person name="Bonhomme L."/>
        </authorList>
    </citation>
    <scope>NUCLEOTIDE SEQUENCE</scope>
    <source>
        <strain evidence="2">MDC_Fg202</strain>
    </source>
</reference>
<dbReference type="EMBL" id="CAJPIJ010000159">
    <property type="protein sequence ID" value="CAG1996598.1"/>
    <property type="molecule type" value="Genomic_DNA"/>
</dbReference>
<dbReference type="EMBL" id="CAAKMV010000077">
    <property type="protein sequence ID" value="VIO53940.1"/>
    <property type="molecule type" value="Genomic_DNA"/>
</dbReference>
<evidence type="ECO:0000313" key="2">
    <source>
        <dbReference type="EMBL" id="CAG1996598.1"/>
    </source>
</evidence>
<gene>
    <name evidence="3" type="ORF">FUG_LOCUS103969</name>
    <name evidence="2" type="ORF">MDCFG202_LOCUS409382</name>
</gene>
<protein>
    <submittedName>
        <fullName evidence="2">Uncharacterized protein</fullName>
    </submittedName>
</protein>
<sequence>MAEAPSGGIRGFACDVLEDWDPRALNISLPKGLSPALRVRRGDHVFVFKTVVHPTMDLGYTHRASGASHQRGWVPLRILDKGAPVAPLPLPIELPAATQIFTQNASNADQEQPANVLQDTLQDL</sequence>